<dbReference type="InterPro" id="IPR037284">
    <property type="entry name" value="SUF_FeS_clus_asmbl_SufBD_sf"/>
</dbReference>
<dbReference type="InterPro" id="IPR000825">
    <property type="entry name" value="SUF_FeS_clus_asmbl_SufBD_core"/>
</dbReference>
<dbReference type="Pfam" id="PF01458">
    <property type="entry name" value="SUFBD_core"/>
    <property type="match status" value="1"/>
</dbReference>
<dbReference type="PANTHER" id="PTHR43575:SF1">
    <property type="entry name" value="PROTEIN ABCI7, CHLOROPLASTIC"/>
    <property type="match status" value="1"/>
</dbReference>
<dbReference type="InterPro" id="IPR011542">
    <property type="entry name" value="SUF_FeS_clus_asmbl_SufD"/>
</dbReference>
<dbReference type="SUPFAM" id="SSF101960">
    <property type="entry name" value="Stabilizer of iron transporter SufD"/>
    <property type="match status" value="1"/>
</dbReference>
<dbReference type="PANTHER" id="PTHR43575">
    <property type="entry name" value="PROTEIN ABCI7, CHLOROPLASTIC"/>
    <property type="match status" value="1"/>
</dbReference>
<dbReference type="RefSeq" id="WP_224860581.1">
    <property type="nucleotide sequence ID" value="NZ_JAYJJT010000002.1"/>
</dbReference>
<evidence type="ECO:0000259" key="2">
    <source>
        <dbReference type="Pfam" id="PF01458"/>
    </source>
</evidence>
<dbReference type="InterPro" id="IPR055346">
    <property type="entry name" value="Fe-S_cluster_assembly_SufBD"/>
</dbReference>
<protein>
    <submittedName>
        <fullName evidence="3">Fe-S cluster assembly protein SufD</fullName>
    </submittedName>
</protein>
<comment type="similarity">
    <text evidence="1">Belongs to the iron-sulfur cluster assembly SufBD family.</text>
</comment>
<accession>A0ABU5YHZ6</accession>
<evidence type="ECO:0000313" key="3">
    <source>
        <dbReference type="EMBL" id="MEB3048614.1"/>
    </source>
</evidence>
<gene>
    <name evidence="3" type="primary">sufD</name>
    <name evidence="3" type="ORF">KV112_02490</name>
</gene>
<name>A0ABU5YHZ6_9MYCO</name>
<reference evidence="3 4" key="1">
    <citation type="submission" date="2023-12" db="EMBL/GenBank/DDBJ databases">
        <title>Description of new species of Mycobacterium terrae complex isolated from sewage at the Sao Paulo Zoological Park Foundation in Brazil.</title>
        <authorList>
            <person name="Romagnoli C.L."/>
            <person name="Conceicao E.C."/>
            <person name="Machado E."/>
            <person name="Barreto L.B.P.F."/>
            <person name="Sharma A."/>
            <person name="Silva N.M."/>
            <person name="Marques L.E."/>
            <person name="Juliana M.A."/>
            <person name="Lourenco M.C.S."/>
            <person name="Digiampietri L.A."/>
            <person name="Suffys P.N."/>
            <person name="Viana-Niero C."/>
        </authorList>
    </citation>
    <scope>NUCLEOTIDE SEQUENCE [LARGE SCALE GENOMIC DNA]</scope>
    <source>
        <strain evidence="3 4">MYC123</strain>
    </source>
</reference>
<comment type="caution">
    <text evidence="3">The sequence shown here is derived from an EMBL/GenBank/DDBJ whole genome shotgun (WGS) entry which is preliminary data.</text>
</comment>
<feature type="domain" description="SUF system FeS cluster assembly SufBD core" evidence="2">
    <location>
        <begin position="127"/>
        <end position="357"/>
    </location>
</feature>
<dbReference type="Proteomes" id="UP001299046">
    <property type="component" value="Unassembled WGS sequence"/>
</dbReference>
<proteinExistence type="inferred from homology"/>
<evidence type="ECO:0000256" key="1">
    <source>
        <dbReference type="ARBA" id="ARBA00043967"/>
    </source>
</evidence>
<keyword evidence="4" id="KW-1185">Reference proteome</keyword>
<dbReference type="EMBL" id="JAYJJT010000002">
    <property type="protein sequence ID" value="MEB3048614.1"/>
    <property type="molecule type" value="Genomic_DNA"/>
</dbReference>
<organism evidence="3 4">
    <name type="scientific">[Mycobacterium] zoologicum</name>
    <dbReference type="NCBI Taxonomy" id="2872311"/>
    <lineage>
        <taxon>Bacteria</taxon>
        <taxon>Bacillati</taxon>
        <taxon>Actinomycetota</taxon>
        <taxon>Actinomycetes</taxon>
        <taxon>Mycobacteriales</taxon>
        <taxon>Mycobacteriaceae</taxon>
        <taxon>Mycolicibacter</taxon>
    </lineage>
</organism>
<sequence length="388" mass="41261">MTTNLTEAAEGVNKGTAFTSFDVEAFEVPHGRDEAWRFTPLRRLRGLHDGTAVAAASAAIEVSADAAVRTETVQRGDERLGAAGVPADRVAAQAFSAFSDATVVTVAKGAVVAEPVSITVTGPGVGAVAYGHLQVRAEELSQATVVIDVRGSGTYADNVEFVVGNSAQLTVVWIADGDADLVHVTMHHAALGKDAVLRHSAVQLGGELVRLTGRVRFDGPGGDAEMLGLYFADDGQHLESRLLVDHSRPNCRSNVLYKGALQGDPDSQLPDAHTVWVGDVLIRAEGVGTDTFEVNRNLVLADGARADSIPNLEIETGEIIQAGHASATGRFDDLQLFYLQARGIPEDQARRLIVRGFFGEIIAKIPVPFVQERLTEAVERELAVTENN</sequence>
<dbReference type="NCBIfam" id="TIGR01981">
    <property type="entry name" value="sufD"/>
    <property type="match status" value="1"/>
</dbReference>
<evidence type="ECO:0000313" key="4">
    <source>
        <dbReference type="Proteomes" id="UP001299046"/>
    </source>
</evidence>